<evidence type="ECO:0000256" key="4">
    <source>
        <dbReference type="ARBA" id="ARBA00005988"/>
    </source>
</evidence>
<comment type="cofactor">
    <cofactor evidence="1">
        <name>Zn(2+)</name>
        <dbReference type="ChEBI" id="CHEBI:29105"/>
    </cofactor>
</comment>
<dbReference type="GO" id="GO:0004181">
    <property type="term" value="F:metallocarboxypeptidase activity"/>
    <property type="evidence" value="ECO:0007669"/>
    <property type="project" value="InterPro"/>
</dbReference>
<comment type="similarity">
    <text evidence="4 15">Belongs to the peptidase M14 family.</text>
</comment>
<evidence type="ECO:0000256" key="8">
    <source>
        <dbReference type="ARBA" id="ARBA00022723"/>
    </source>
</evidence>
<dbReference type="PANTHER" id="PTHR11705:SF143">
    <property type="entry name" value="SLL0236 PROTEIN"/>
    <property type="match status" value="1"/>
</dbReference>
<keyword evidence="8" id="KW-0479">Metal-binding</keyword>
<accession>A0A395T5R3</accession>
<dbReference type="FunFam" id="3.40.630.10:FF:000040">
    <property type="entry name" value="zinc carboxypeptidase"/>
    <property type="match status" value="1"/>
</dbReference>
<feature type="signal peptide" evidence="16">
    <location>
        <begin position="1"/>
        <end position="16"/>
    </location>
</feature>
<protein>
    <recommendedName>
        <fullName evidence="14">Carboxypeptidase M14A</fullName>
    </recommendedName>
</protein>
<keyword evidence="5" id="KW-0964">Secreted</keyword>
<dbReference type="Gene3D" id="3.40.630.10">
    <property type="entry name" value="Zn peptidases"/>
    <property type="match status" value="1"/>
</dbReference>
<comment type="function">
    <text evidence="2">Extracellular metalloprotease that contributes to pathogenicity.</text>
</comment>
<evidence type="ECO:0000256" key="5">
    <source>
        <dbReference type="ARBA" id="ARBA00022525"/>
    </source>
</evidence>
<reference evidence="18 19" key="1">
    <citation type="journal article" date="2018" name="PLoS Pathog.">
        <title>Evolution of structural diversity of trichothecenes, a family of toxins produced by plant pathogenic and entomopathogenic fungi.</title>
        <authorList>
            <person name="Proctor R.H."/>
            <person name="McCormick S.P."/>
            <person name="Kim H.S."/>
            <person name="Cardoza R.E."/>
            <person name="Stanley A.M."/>
            <person name="Lindo L."/>
            <person name="Kelly A."/>
            <person name="Brown D.W."/>
            <person name="Lee T."/>
            <person name="Vaughan M.M."/>
            <person name="Alexander N.J."/>
            <person name="Busman M."/>
            <person name="Gutierrez S."/>
        </authorList>
    </citation>
    <scope>NUCLEOTIDE SEQUENCE [LARGE SCALE GENOMIC DNA]</scope>
    <source>
        <strain evidence="18 19">NRRL 20695</strain>
    </source>
</reference>
<evidence type="ECO:0000256" key="3">
    <source>
        <dbReference type="ARBA" id="ARBA00004613"/>
    </source>
</evidence>
<evidence type="ECO:0000256" key="9">
    <source>
        <dbReference type="ARBA" id="ARBA00022801"/>
    </source>
</evidence>
<keyword evidence="16" id="KW-0732">Signal</keyword>
<dbReference type="GO" id="GO:0008270">
    <property type="term" value="F:zinc ion binding"/>
    <property type="evidence" value="ECO:0007669"/>
    <property type="project" value="InterPro"/>
</dbReference>
<dbReference type="CDD" id="cd03860">
    <property type="entry name" value="M14_CP_A-B_like"/>
    <property type="match status" value="1"/>
</dbReference>
<dbReference type="SUPFAM" id="SSF53187">
    <property type="entry name" value="Zn-dependent exopeptidases"/>
    <property type="match status" value="1"/>
</dbReference>
<keyword evidence="7" id="KW-0645">Protease</keyword>
<evidence type="ECO:0000313" key="18">
    <source>
        <dbReference type="EMBL" id="RGP80093.1"/>
    </source>
</evidence>
<dbReference type="PRINTS" id="PR00765">
    <property type="entry name" value="CRBOXYPTASEA"/>
</dbReference>
<dbReference type="OrthoDB" id="3626597at2759"/>
<evidence type="ECO:0000256" key="15">
    <source>
        <dbReference type="PROSITE-ProRule" id="PRU01379"/>
    </source>
</evidence>
<keyword evidence="13" id="KW-1015">Disulfide bond</keyword>
<evidence type="ECO:0000256" key="12">
    <source>
        <dbReference type="ARBA" id="ARBA00023049"/>
    </source>
</evidence>
<evidence type="ECO:0000313" key="19">
    <source>
        <dbReference type="Proteomes" id="UP000266234"/>
    </source>
</evidence>
<dbReference type="STRING" id="694270.A0A395T5R3"/>
<organism evidence="18 19">
    <name type="scientific">Fusarium longipes</name>
    <dbReference type="NCBI Taxonomy" id="694270"/>
    <lineage>
        <taxon>Eukaryota</taxon>
        <taxon>Fungi</taxon>
        <taxon>Dikarya</taxon>
        <taxon>Ascomycota</taxon>
        <taxon>Pezizomycotina</taxon>
        <taxon>Sordariomycetes</taxon>
        <taxon>Hypocreomycetidae</taxon>
        <taxon>Hypocreales</taxon>
        <taxon>Nectriaceae</taxon>
        <taxon>Fusarium</taxon>
    </lineage>
</organism>
<evidence type="ECO:0000256" key="11">
    <source>
        <dbReference type="ARBA" id="ARBA00023026"/>
    </source>
</evidence>
<dbReference type="EMBL" id="PXOG01000037">
    <property type="protein sequence ID" value="RGP80093.1"/>
    <property type="molecule type" value="Genomic_DNA"/>
</dbReference>
<evidence type="ECO:0000256" key="2">
    <source>
        <dbReference type="ARBA" id="ARBA00003091"/>
    </source>
</evidence>
<dbReference type="SMART" id="SM00631">
    <property type="entry name" value="Zn_pept"/>
    <property type="match status" value="1"/>
</dbReference>
<dbReference type="AlphaFoldDB" id="A0A395T5R3"/>
<feature type="domain" description="Peptidase M14" evidence="17">
    <location>
        <begin position="117"/>
        <end position="421"/>
    </location>
</feature>
<keyword evidence="19" id="KW-1185">Reference proteome</keyword>
<evidence type="ECO:0000256" key="14">
    <source>
        <dbReference type="ARBA" id="ARBA00081330"/>
    </source>
</evidence>
<feature type="active site" description="Proton donor/acceptor" evidence="15">
    <location>
        <position position="385"/>
    </location>
</feature>
<dbReference type="Proteomes" id="UP000266234">
    <property type="component" value="Unassembled WGS sequence"/>
</dbReference>
<keyword evidence="10" id="KW-0862">Zinc</keyword>
<evidence type="ECO:0000259" key="17">
    <source>
        <dbReference type="PROSITE" id="PS52035"/>
    </source>
</evidence>
<dbReference type="PANTHER" id="PTHR11705">
    <property type="entry name" value="PROTEASE FAMILY M14 CARBOXYPEPTIDASE A,B"/>
    <property type="match status" value="1"/>
</dbReference>
<evidence type="ECO:0000256" key="13">
    <source>
        <dbReference type="ARBA" id="ARBA00023157"/>
    </source>
</evidence>
<keyword evidence="9" id="KW-0378">Hydrolase</keyword>
<evidence type="ECO:0000256" key="16">
    <source>
        <dbReference type="SAM" id="SignalP"/>
    </source>
</evidence>
<dbReference type="InterPro" id="IPR057247">
    <property type="entry name" value="CARBOXYPEPT_ZN_2"/>
</dbReference>
<sequence length="428" mass="47733">MRFGIIIAALVPFAISKATYEGWKGFSIVTSDLPPGVVADVLSGINHVPLGEHKNAIEVAVHPASIGKFEALALNTTIFIDDMGEELAKEGQFDKLSPSLAHGRVKVAQPDKSYFKSYHSFEQHTQFLNDLQSSFPENSEVFSAGKSVEGRDIQGIHLWGKSGKGKKPAIIWHGNVHAREWISSMTVEYLAWKLVQGYHDKYQDARSIIDSHDFYILPIVNPDGFVYTIKSDRLWRKNRQKGAHKTCVGTDMNRNWPCKWDIPGGSSTDPCNETYRGRKPGDTPEIKALTNHTMAIAQKTGINSYIDWHSYSQLILLPYGYTCDRNATNTNYQMELAGDVAAAIEDYEGAYFEYGPTCQTIYQTSGSSSDWVFDVAGAELAWGIELRPARLRGNGFIIPPKEIIKSGEEIWAGMKVLFTNLLVKNNSE</sequence>
<comment type="subcellular location">
    <subcellularLocation>
        <location evidence="3">Secreted</location>
    </subcellularLocation>
</comment>
<proteinExistence type="inferred from homology"/>
<name>A0A395T5R3_9HYPO</name>
<evidence type="ECO:0000256" key="1">
    <source>
        <dbReference type="ARBA" id="ARBA00001947"/>
    </source>
</evidence>
<dbReference type="GO" id="GO:0006508">
    <property type="term" value="P:proteolysis"/>
    <property type="evidence" value="ECO:0007669"/>
    <property type="project" value="UniProtKB-KW"/>
</dbReference>
<keyword evidence="11" id="KW-0843">Virulence</keyword>
<dbReference type="InterPro" id="IPR000834">
    <property type="entry name" value="Peptidase_M14"/>
</dbReference>
<comment type="caution">
    <text evidence="18">The sequence shown here is derived from an EMBL/GenBank/DDBJ whole genome shotgun (WGS) entry which is preliminary data.</text>
</comment>
<dbReference type="PROSITE" id="PS00133">
    <property type="entry name" value="CARBOXYPEPT_ZN_2"/>
    <property type="match status" value="1"/>
</dbReference>
<evidence type="ECO:0000256" key="10">
    <source>
        <dbReference type="ARBA" id="ARBA00022833"/>
    </source>
</evidence>
<dbReference type="Pfam" id="PF00246">
    <property type="entry name" value="Peptidase_M14"/>
    <property type="match status" value="1"/>
</dbReference>
<feature type="chain" id="PRO_5017212297" description="Carboxypeptidase M14A" evidence="16">
    <location>
        <begin position="17"/>
        <end position="428"/>
    </location>
</feature>
<dbReference type="PROSITE" id="PS52035">
    <property type="entry name" value="PEPTIDASE_M14"/>
    <property type="match status" value="1"/>
</dbReference>
<dbReference type="GO" id="GO:0005576">
    <property type="term" value="C:extracellular region"/>
    <property type="evidence" value="ECO:0007669"/>
    <property type="project" value="UniProtKB-SubCell"/>
</dbReference>
<keyword evidence="12" id="KW-0482">Metalloprotease</keyword>
<evidence type="ECO:0000256" key="6">
    <source>
        <dbReference type="ARBA" id="ARBA00022645"/>
    </source>
</evidence>
<gene>
    <name evidence="18" type="ORF">FLONG3_1864</name>
</gene>
<keyword evidence="6" id="KW-0121">Carboxypeptidase</keyword>
<evidence type="ECO:0000256" key="7">
    <source>
        <dbReference type="ARBA" id="ARBA00022670"/>
    </source>
</evidence>